<evidence type="ECO:0000256" key="4">
    <source>
        <dbReference type="ARBA" id="ARBA00022729"/>
    </source>
</evidence>
<evidence type="ECO:0000313" key="13">
    <source>
        <dbReference type="Proteomes" id="UP000694844"/>
    </source>
</evidence>
<reference evidence="14" key="1">
    <citation type="submission" date="2025-08" db="UniProtKB">
        <authorList>
            <consortium name="RefSeq"/>
        </authorList>
    </citation>
    <scope>IDENTIFICATION</scope>
    <source>
        <tissue evidence="14">Whole sample</tissue>
    </source>
</reference>
<dbReference type="CDD" id="cd00033">
    <property type="entry name" value="CCP"/>
    <property type="match status" value="2"/>
</dbReference>
<dbReference type="KEGG" id="cvn:111123656"/>
<feature type="domain" description="Sushi" evidence="12">
    <location>
        <begin position="27"/>
        <end position="83"/>
    </location>
</feature>
<dbReference type="InterPro" id="IPR000742">
    <property type="entry name" value="EGF"/>
</dbReference>
<dbReference type="InterPro" id="IPR052080">
    <property type="entry name" value="vWF_C/EGF_Fibrillin"/>
</dbReference>
<evidence type="ECO:0000256" key="10">
    <source>
        <dbReference type="SAM" id="SignalP"/>
    </source>
</evidence>
<dbReference type="PANTHER" id="PTHR47333">
    <property type="entry name" value="VON WILLEBRAND FACTOR C AND EGF DOMAIN-CONTAINING PROTEIN"/>
    <property type="match status" value="1"/>
</dbReference>
<dbReference type="InterPro" id="IPR049883">
    <property type="entry name" value="NOTCH1_EGF-like"/>
</dbReference>
<dbReference type="PANTHER" id="PTHR47333:SF4">
    <property type="entry name" value="EGF-LIKE DOMAIN-CONTAINING PROTEIN"/>
    <property type="match status" value="1"/>
</dbReference>
<dbReference type="AlphaFoldDB" id="A0A8B8D2V9"/>
<dbReference type="Gene3D" id="2.10.70.10">
    <property type="entry name" value="Complement Module, domain 1"/>
    <property type="match status" value="2"/>
</dbReference>
<dbReference type="FunFam" id="2.10.25.10:FF:000240">
    <property type="entry name" value="Vitamin K-dependent protein S"/>
    <property type="match status" value="1"/>
</dbReference>
<dbReference type="InterPro" id="IPR035976">
    <property type="entry name" value="Sushi/SCR/CCP_sf"/>
</dbReference>
<dbReference type="PROSITE" id="PS50026">
    <property type="entry name" value="EGF_3"/>
    <property type="match status" value="1"/>
</dbReference>
<keyword evidence="4 10" id="KW-0732">Signal</keyword>
<evidence type="ECO:0000256" key="7">
    <source>
        <dbReference type="ARBA" id="ARBA00023180"/>
    </source>
</evidence>
<dbReference type="SMART" id="SM00179">
    <property type="entry name" value="EGF_CA"/>
    <property type="match status" value="6"/>
</dbReference>
<sequence>MALCIFLVVLLFQINCVRNEETVQETTGCLTPGPVNHGSVMTWGGNLLVEFVCDEGFFPMGDVFGACIEEEGEWTIEPPICVAKGCPLPPAPDYGFVGMDEEGQVAEFSCGRSHYLVGASKVFCEGDGRWNNTSPKCIGPGSENMSAEKLRIRIDTKEISVVQTPIVNFTVEIREADGTCIHQRYRTPPDVPHSTVKTPYHYNVYKRSWVIYANYTCDEGYHLQSNHSRYMFCQSYKWTSPDTPVCVEDVIHPCVLDNGNCSQLCVPGDGLDYFCDCYRGYGLVGDGKTCADRNECVIDNGGCEQACQNTIGSRYCLCGQGYVAVGNVCFDIDECQDNRKNLCPNECINTPGSFTCNCSTPGYLDSPTDKFCQDVNECKQNNADCQEICINTLGSYYCKCGQGLKLLNDSHNCTDVDECVEYGTQICKNGDCINWHGVYQCLCHHGYQQHKDGIHCTDLNECLDGNNGGCQDLCTNTVGSYHCECSWPGYQLDQLKTDCIDIDECAEDNGGCEDICINTYGAFYCYCENYGYVVHENGKNCTVCGGHQFIDDQRKLCINCPENSLATQNHTASSVQDCFVSLVTKETQEMVYHV</sequence>
<dbReference type="SUPFAM" id="SSF57184">
    <property type="entry name" value="Growth factor receptor domain"/>
    <property type="match status" value="2"/>
</dbReference>
<gene>
    <name evidence="14" type="primary">LOC111123656</name>
</gene>
<dbReference type="Pfam" id="PF00084">
    <property type="entry name" value="Sushi"/>
    <property type="match status" value="2"/>
</dbReference>
<dbReference type="OrthoDB" id="4405280at2759"/>
<name>A0A8B8D2V9_CRAVI</name>
<dbReference type="SUPFAM" id="SSF57535">
    <property type="entry name" value="Complement control module/SCR domain"/>
    <property type="match status" value="3"/>
</dbReference>
<dbReference type="PROSITE" id="PS00010">
    <property type="entry name" value="ASX_HYDROXYL"/>
    <property type="match status" value="1"/>
</dbReference>
<dbReference type="SUPFAM" id="SSF57196">
    <property type="entry name" value="EGF/Laminin"/>
    <property type="match status" value="1"/>
</dbReference>
<dbReference type="GeneID" id="111123656"/>
<dbReference type="InterPro" id="IPR000436">
    <property type="entry name" value="Sushi_SCR_CCP_dom"/>
</dbReference>
<keyword evidence="7" id="KW-0325">Glycoprotein</keyword>
<keyword evidence="13" id="KW-1185">Reference proteome</keyword>
<dbReference type="InterPro" id="IPR001881">
    <property type="entry name" value="EGF-like_Ca-bd_dom"/>
</dbReference>
<evidence type="ECO:0000313" key="14">
    <source>
        <dbReference type="RefSeq" id="XP_022321844.1"/>
    </source>
</evidence>
<feature type="domain" description="EGF-like" evidence="11">
    <location>
        <begin position="331"/>
        <end position="373"/>
    </location>
</feature>
<keyword evidence="9" id="KW-0768">Sushi</keyword>
<dbReference type="GO" id="GO:0005509">
    <property type="term" value="F:calcium ion binding"/>
    <property type="evidence" value="ECO:0007669"/>
    <property type="project" value="InterPro"/>
</dbReference>
<dbReference type="GO" id="GO:0005576">
    <property type="term" value="C:extracellular region"/>
    <property type="evidence" value="ECO:0007669"/>
    <property type="project" value="UniProtKB-SubCell"/>
</dbReference>
<evidence type="ECO:0000259" key="11">
    <source>
        <dbReference type="PROSITE" id="PS50026"/>
    </source>
</evidence>
<keyword evidence="5" id="KW-0677">Repeat</keyword>
<keyword evidence="3 8" id="KW-0245">EGF-like domain</keyword>
<evidence type="ECO:0000256" key="1">
    <source>
        <dbReference type="ARBA" id="ARBA00004613"/>
    </source>
</evidence>
<evidence type="ECO:0000256" key="5">
    <source>
        <dbReference type="ARBA" id="ARBA00022737"/>
    </source>
</evidence>
<feature type="disulfide bond" evidence="9">
    <location>
        <begin position="110"/>
        <end position="137"/>
    </location>
</feature>
<comment type="caution">
    <text evidence="8">Lacks conserved residue(s) required for the propagation of feature annotation.</text>
</comment>
<evidence type="ECO:0000256" key="3">
    <source>
        <dbReference type="ARBA" id="ARBA00022536"/>
    </source>
</evidence>
<feature type="signal peptide" evidence="10">
    <location>
        <begin position="1"/>
        <end position="19"/>
    </location>
</feature>
<dbReference type="PROSITE" id="PS50923">
    <property type="entry name" value="SUSHI"/>
    <property type="match status" value="2"/>
</dbReference>
<dbReference type="PROSITE" id="PS01187">
    <property type="entry name" value="EGF_CA"/>
    <property type="match status" value="2"/>
</dbReference>
<protein>
    <submittedName>
        <fullName evidence="14">Latent-transforming growth factor beta-binding protein 1-like isoform X1</fullName>
    </submittedName>
</protein>
<dbReference type="FunFam" id="2.10.25.10:FF:000017">
    <property type="entry name" value="latent-transforming growth factor beta-binding protein 4 isoform X1"/>
    <property type="match status" value="1"/>
</dbReference>
<keyword evidence="2" id="KW-0964">Secreted</keyword>
<comment type="subcellular location">
    <subcellularLocation>
        <location evidence="1">Secreted</location>
    </subcellularLocation>
</comment>
<dbReference type="SMART" id="SM00181">
    <property type="entry name" value="EGF"/>
    <property type="match status" value="7"/>
</dbReference>
<proteinExistence type="predicted"/>
<organism evidence="13 14">
    <name type="scientific">Crassostrea virginica</name>
    <name type="common">Eastern oyster</name>
    <dbReference type="NCBI Taxonomy" id="6565"/>
    <lineage>
        <taxon>Eukaryota</taxon>
        <taxon>Metazoa</taxon>
        <taxon>Spiralia</taxon>
        <taxon>Lophotrochozoa</taxon>
        <taxon>Mollusca</taxon>
        <taxon>Bivalvia</taxon>
        <taxon>Autobranchia</taxon>
        <taxon>Pteriomorphia</taxon>
        <taxon>Ostreida</taxon>
        <taxon>Ostreoidea</taxon>
        <taxon>Ostreidae</taxon>
        <taxon>Crassostrea</taxon>
    </lineage>
</organism>
<dbReference type="Pfam" id="PF07645">
    <property type="entry name" value="EGF_CA"/>
    <property type="match status" value="6"/>
</dbReference>
<evidence type="ECO:0000256" key="8">
    <source>
        <dbReference type="PROSITE-ProRule" id="PRU00076"/>
    </source>
</evidence>
<dbReference type="PROSITE" id="PS01186">
    <property type="entry name" value="EGF_2"/>
    <property type="match status" value="1"/>
</dbReference>
<dbReference type="FunFam" id="2.10.25.10:FF:000005">
    <property type="entry name" value="Fibrillin 2"/>
    <property type="match status" value="1"/>
</dbReference>
<dbReference type="CDD" id="cd00054">
    <property type="entry name" value="EGF_CA"/>
    <property type="match status" value="2"/>
</dbReference>
<dbReference type="InterPro" id="IPR009030">
    <property type="entry name" value="Growth_fac_rcpt_cys_sf"/>
</dbReference>
<feature type="chain" id="PRO_5034092325" evidence="10">
    <location>
        <begin position="20"/>
        <end position="594"/>
    </location>
</feature>
<evidence type="ECO:0000259" key="12">
    <source>
        <dbReference type="PROSITE" id="PS50923"/>
    </source>
</evidence>
<dbReference type="RefSeq" id="XP_022321844.1">
    <property type="nucleotide sequence ID" value="XM_022466136.1"/>
</dbReference>
<evidence type="ECO:0000256" key="9">
    <source>
        <dbReference type="PROSITE-ProRule" id="PRU00302"/>
    </source>
</evidence>
<accession>A0A8B8D2V9</accession>
<keyword evidence="6 9" id="KW-1015">Disulfide bond</keyword>
<dbReference type="Gene3D" id="2.10.25.10">
    <property type="entry name" value="Laminin"/>
    <property type="match status" value="7"/>
</dbReference>
<dbReference type="SMART" id="SM00032">
    <property type="entry name" value="CCP"/>
    <property type="match status" value="3"/>
</dbReference>
<evidence type="ECO:0000256" key="6">
    <source>
        <dbReference type="ARBA" id="ARBA00023157"/>
    </source>
</evidence>
<dbReference type="InterPro" id="IPR018097">
    <property type="entry name" value="EGF_Ca-bd_CS"/>
</dbReference>
<dbReference type="InterPro" id="IPR000152">
    <property type="entry name" value="EGF-type_Asp/Asn_hydroxyl_site"/>
</dbReference>
<feature type="domain" description="Sushi" evidence="12">
    <location>
        <begin position="84"/>
        <end position="139"/>
    </location>
</feature>
<evidence type="ECO:0000256" key="2">
    <source>
        <dbReference type="ARBA" id="ARBA00022525"/>
    </source>
</evidence>
<dbReference type="Proteomes" id="UP000694844">
    <property type="component" value="Chromosome 3"/>
</dbReference>